<keyword evidence="2" id="KW-1133">Transmembrane helix</keyword>
<evidence type="ECO:0000313" key="4">
    <source>
        <dbReference type="Proteomes" id="UP001158576"/>
    </source>
</evidence>
<feature type="compositionally biased region" description="Low complexity" evidence="1">
    <location>
        <begin position="27"/>
        <end position="45"/>
    </location>
</feature>
<feature type="transmembrane region" description="Helical" evidence="2">
    <location>
        <begin position="202"/>
        <end position="224"/>
    </location>
</feature>
<feature type="transmembrane region" description="Helical" evidence="2">
    <location>
        <begin position="176"/>
        <end position="195"/>
    </location>
</feature>
<dbReference type="InterPro" id="IPR045221">
    <property type="entry name" value="Sphingomyelin_synth-like"/>
</dbReference>
<name>A0ABN7SCH8_OIKDI</name>
<feature type="region of interest" description="Disordered" evidence="1">
    <location>
        <begin position="27"/>
        <end position="99"/>
    </location>
</feature>
<dbReference type="PANTHER" id="PTHR21290:SF27">
    <property type="entry name" value="PHOSPHATIDYLCHOLINE:CERAMIDE CHOLINEPHOSPHOTRANSFERASE 1"/>
    <property type="match status" value="1"/>
</dbReference>
<accession>A0ABN7SCH8</accession>
<evidence type="ECO:0000313" key="3">
    <source>
        <dbReference type="EMBL" id="CAG5097676.1"/>
    </source>
</evidence>
<keyword evidence="4" id="KW-1185">Reference proteome</keyword>
<organism evidence="3 4">
    <name type="scientific">Oikopleura dioica</name>
    <name type="common">Tunicate</name>
    <dbReference type="NCBI Taxonomy" id="34765"/>
    <lineage>
        <taxon>Eukaryota</taxon>
        <taxon>Metazoa</taxon>
        <taxon>Chordata</taxon>
        <taxon>Tunicata</taxon>
        <taxon>Appendicularia</taxon>
        <taxon>Copelata</taxon>
        <taxon>Oikopleuridae</taxon>
        <taxon>Oikopleura</taxon>
    </lineage>
</organism>
<dbReference type="PANTHER" id="PTHR21290">
    <property type="entry name" value="SPHINGOMYELIN SYNTHETASE"/>
    <property type="match status" value="1"/>
</dbReference>
<keyword evidence="2" id="KW-0472">Membrane</keyword>
<evidence type="ECO:0000256" key="2">
    <source>
        <dbReference type="SAM" id="Phobius"/>
    </source>
</evidence>
<gene>
    <name evidence="3" type="ORF">OKIOD_LOCUS6739</name>
</gene>
<dbReference type="EMBL" id="OU015569">
    <property type="protein sequence ID" value="CAG5097676.1"/>
    <property type="molecule type" value="Genomic_DNA"/>
</dbReference>
<keyword evidence="2" id="KW-0812">Transmembrane</keyword>
<sequence>MKHGEREQLQFLSSSFFDRSATTMTNENTEIIIESGTSTEQGSSSNDEPSVKCRKNTAAPTAETRQSDSDSFHEEDESDRAMLIQRSSARRRQKESTSKFKSPQKRYVPEWWKTFVILIYLQCCLFLMTVTEAIVHDKVPDQNTTAPLPDIAWELTAKWPFETEFGNHLCFKLTEIIILCLTVLAHLHFITHVHFSIVFRRWLFHVGTVYLYRVLTISVTILPVPKLPPNHCMPKTDGSVEQILQRAWKTLSGAGMEI</sequence>
<feature type="transmembrane region" description="Helical" evidence="2">
    <location>
        <begin position="111"/>
        <end position="130"/>
    </location>
</feature>
<evidence type="ECO:0000256" key="1">
    <source>
        <dbReference type="SAM" id="MobiDB-lite"/>
    </source>
</evidence>
<protein>
    <submittedName>
        <fullName evidence="3">Oidioi.mRNA.OKI2018_I69.XSR.g15181.t1.cds</fullName>
    </submittedName>
</protein>
<reference evidence="3 4" key="1">
    <citation type="submission" date="2021-04" db="EMBL/GenBank/DDBJ databases">
        <authorList>
            <person name="Bliznina A."/>
        </authorList>
    </citation>
    <scope>NUCLEOTIDE SEQUENCE [LARGE SCALE GENOMIC DNA]</scope>
</reference>
<proteinExistence type="predicted"/>
<dbReference type="Proteomes" id="UP001158576">
    <property type="component" value="Chromosome XSR"/>
</dbReference>